<reference evidence="1 2" key="1">
    <citation type="submission" date="2020-08" db="EMBL/GenBank/DDBJ databases">
        <title>The Agave Microbiome: Exploring the role of microbial communities in plant adaptations to desert environments.</title>
        <authorList>
            <person name="Partida-Martinez L.P."/>
        </authorList>
    </citation>
    <scope>NUCLEOTIDE SEQUENCE [LARGE SCALE GENOMIC DNA]</scope>
    <source>
        <strain evidence="1 2">AS3.12</strain>
    </source>
</reference>
<dbReference type="Proteomes" id="UP000585437">
    <property type="component" value="Unassembled WGS sequence"/>
</dbReference>
<gene>
    <name evidence="1" type="ORF">F4695_000574</name>
</gene>
<dbReference type="AlphaFoldDB" id="A0A7X0JHA5"/>
<dbReference type="EMBL" id="JACHBU010000001">
    <property type="protein sequence ID" value="MBB6507255.1"/>
    <property type="molecule type" value="Genomic_DNA"/>
</dbReference>
<protein>
    <submittedName>
        <fullName evidence="1">Ribosome modulation factor</fullName>
    </submittedName>
</protein>
<comment type="caution">
    <text evidence="1">The sequence shown here is derived from an EMBL/GenBank/DDBJ whole genome shotgun (WGS) entry which is preliminary data.</text>
</comment>
<evidence type="ECO:0000313" key="2">
    <source>
        <dbReference type="Proteomes" id="UP000585437"/>
    </source>
</evidence>
<proteinExistence type="predicted"/>
<organism evidence="1 2">
    <name type="scientific">Rhizobium soli</name>
    <dbReference type="NCBI Taxonomy" id="424798"/>
    <lineage>
        <taxon>Bacteria</taxon>
        <taxon>Pseudomonadati</taxon>
        <taxon>Pseudomonadota</taxon>
        <taxon>Alphaproteobacteria</taxon>
        <taxon>Hyphomicrobiales</taxon>
        <taxon>Rhizobiaceae</taxon>
        <taxon>Rhizobium/Agrobacterium group</taxon>
        <taxon>Rhizobium</taxon>
    </lineage>
</organism>
<accession>A0A7X0JHA5</accession>
<keyword evidence="2" id="KW-1185">Reference proteome</keyword>
<evidence type="ECO:0000313" key="1">
    <source>
        <dbReference type="EMBL" id="MBB6507255.1"/>
    </source>
</evidence>
<name>A0A7X0JHA5_9HYPH</name>
<sequence length="81" mass="9265">MGDSDYEFVSKFSWHLDHQVILTADQLLPGSTGIAFDQGRAAAIQGLNEAECPYTLKYEPKRFRAWNKGFRSYCRTTETTQ</sequence>